<dbReference type="EMBL" id="RBZP01000004">
    <property type="protein sequence ID" value="RKQ34306.1"/>
    <property type="molecule type" value="Genomic_DNA"/>
</dbReference>
<dbReference type="InterPro" id="IPR030395">
    <property type="entry name" value="GP_PDE_dom"/>
</dbReference>
<dbReference type="AlphaFoldDB" id="A0A495A440"/>
<gene>
    <name evidence="2" type="ORF">D8M06_07970</name>
</gene>
<dbReference type="PROSITE" id="PS50007">
    <property type="entry name" value="PIPLC_X_DOMAIN"/>
    <property type="match status" value="1"/>
</dbReference>
<reference evidence="2 3" key="1">
    <citation type="journal article" date="2016" name="Int. J. Syst. Evol. Microbiol.">
        <title>Oceanobacillus halophilus sp. nov., a novel moderately halophilic bacterium from a hypersaline lake.</title>
        <authorList>
            <person name="Amoozegar M.A."/>
            <person name="Bagheri M."/>
            <person name="Makhdoumi A."/>
            <person name="Nikou M.M."/>
            <person name="Fazeli S.A.S."/>
            <person name="Schumann P."/>
            <person name="Sproer C."/>
            <person name="Sanchez-Porro C."/>
            <person name="Ventosa A."/>
        </authorList>
    </citation>
    <scope>NUCLEOTIDE SEQUENCE [LARGE SCALE GENOMIC DNA]</scope>
    <source>
        <strain evidence="2 3">DSM 23996</strain>
    </source>
</reference>
<evidence type="ECO:0000313" key="2">
    <source>
        <dbReference type="EMBL" id="RKQ34306.1"/>
    </source>
</evidence>
<dbReference type="RefSeq" id="WP_121203869.1">
    <property type="nucleotide sequence ID" value="NZ_RBZP01000004.1"/>
</dbReference>
<accession>A0A495A440</accession>
<proteinExistence type="predicted"/>
<dbReference type="Gene3D" id="3.20.20.190">
    <property type="entry name" value="Phosphatidylinositol (PI) phosphodiesterase"/>
    <property type="match status" value="1"/>
</dbReference>
<dbReference type="PANTHER" id="PTHR46211">
    <property type="entry name" value="GLYCEROPHOSPHORYL DIESTER PHOSPHODIESTERASE"/>
    <property type="match status" value="1"/>
</dbReference>
<sequence>MVLNFAHRGSLTEAPENTIPAFQKAMEQGANAIELDVQLTKDKQLIVCHDHTFRRLNPDVKGKIQDFTLKEIKNIDVGSSFSGEYKGVTLPTLQEVLNICPEYILLNIEIKNIPVIYEGIEKILLDCLSENNRLENILISSFDHTALKKVQELNSDIPLGMLFYYRILEPWKYAQNSGLNITSIHPNQVYTDRLFIEYCKAYGFKVYPYTVNSVEHYEALLDYGVDGVFSNNPGVFAVG</sequence>
<dbReference type="SUPFAM" id="SSF51695">
    <property type="entry name" value="PLC-like phosphodiesterases"/>
    <property type="match status" value="1"/>
</dbReference>
<name>A0A495A440_9BACI</name>
<dbReference type="OrthoDB" id="384721at2"/>
<organism evidence="2 3">
    <name type="scientific">Oceanobacillus halophilus</name>
    <dbReference type="NCBI Taxonomy" id="930130"/>
    <lineage>
        <taxon>Bacteria</taxon>
        <taxon>Bacillati</taxon>
        <taxon>Bacillota</taxon>
        <taxon>Bacilli</taxon>
        <taxon>Bacillales</taxon>
        <taxon>Bacillaceae</taxon>
        <taxon>Oceanobacillus</taxon>
    </lineage>
</organism>
<dbReference type="GO" id="GO:0006629">
    <property type="term" value="P:lipid metabolic process"/>
    <property type="evidence" value="ECO:0007669"/>
    <property type="project" value="InterPro"/>
</dbReference>
<dbReference type="Proteomes" id="UP000269301">
    <property type="component" value="Unassembled WGS sequence"/>
</dbReference>
<dbReference type="PROSITE" id="PS51704">
    <property type="entry name" value="GP_PDE"/>
    <property type="match status" value="1"/>
</dbReference>
<dbReference type="Pfam" id="PF03009">
    <property type="entry name" value="GDPD"/>
    <property type="match status" value="1"/>
</dbReference>
<dbReference type="InterPro" id="IPR017946">
    <property type="entry name" value="PLC-like_Pdiesterase_TIM-brl"/>
</dbReference>
<dbReference type="PANTHER" id="PTHR46211:SF1">
    <property type="entry name" value="GLYCEROPHOSPHODIESTER PHOSPHODIESTERASE, CYTOPLASMIC"/>
    <property type="match status" value="1"/>
</dbReference>
<dbReference type="GO" id="GO:0008081">
    <property type="term" value="F:phosphoric diester hydrolase activity"/>
    <property type="evidence" value="ECO:0007669"/>
    <property type="project" value="InterPro"/>
</dbReference>
<protein>
    <submittedName>
        <fullName evidence="2">Glycerophosphodiester phosphodiesterase</fullName>
    </submittedName>
</protein>
<feature type="domain" description="GP-PDE" evidence="1">
    <location>
        <begin position="2"/>
        <end position="239"/>
    </location>
</feature>
<evidence type="ECO:0000259" key="1">
    <source>
        <dbReference type="PROSITE" id="PS51704"/>
    </source>
</evidence>
<evidence type="ECO:0000313" key="3">
    <source>
        <dbReference type="Proteomes" id="UP000269301"/>
    </source>
</evidence>
<keyword evidence="3" id="KW-1185">Reference proteome</keyword>
<comment type="caution">
    <text evidence="2">The sequence shown here is derived from an EMBL/GenBank/DDBJ whole genome shotgun (WGS) entry which is preliminary data.</text>
</comment>